<dbReference type="Proteomes" id="UP000176755">
    <property type="component" value="Unassembled WGS sequence"/>
</dbReference>
<reference evidence="1 2" key="1">
    <citation type="journal article" date="2016" name="Nat. Commun.">
        <title>Thousands of microbial genomes shed light on interconnected biogeochemical processes in an aquifer system.</title>
        <authorList>
            <person name="Anantharaman K."/>
            <person name="Brown C.T."/>
            <person name="Hug L.A."/>
            <person name="Sharon I."/>
            <person name="Castelle C.J."/>
            <person name="Probst A.J."/>
            <person name="Thomas B.C."/>
            <person name="Singh A."/>
            <person name="Wilkins M.J."/>
            <person name="Karaoz U."/>
            <person name="Brodie E.L."/>
            <person name="Williams K.H."/>
            <person name="Hubbard S.S."/>
            <person name="Banfield J.F."/>
        </authorList>
    </citation>
    <scope>NUCLEOTIDE SEQUENCE [LARGE SCALE GENOMIC DNA]</scope>
</reference>
<evidence type="ECO:0000313" key="2">
    <source>
        <dbReference type="Proteomes" id="UP000176755"/>
    </source>
</evidence>
<organism evidence="1 2">
    <name type="scientific">Candidatus Nealsonbacteria bacterium RBG_13_42_11</name>
    <dbReference type="NCBI Taxonomy" id="1801663"/>
    <lineage>
        <taxon>Bacteria</taxon>
        <taxon>Candidatus Nealsoniibacteriota</taxon>
    </lineage>
</organism>
<protein>
    <submittedName>
        <fullName evidence="1">Uncharacterized protein</fullName>
    </submittedName>
</protein>
<evidence type="ECO:0000313" key="1">
    <source>
        <dbReference type="EMBL" id="OGZ18628.1"/>
    </source>
</evidence>
<accession>A0A1G2E0E6</accession>
<dbReference type="EMBL" id="MHLY01000009">
    <property type="protein sequence ID" value="OGZ18628.1"/>
    <property type="molecule type" value="Genomic_DNA"/>
</dbReference>
<dbReference type="AlphaFoldDB" id="A0A1G2E0E6"/>
<gene>
    <name evidence="1" type="ORF">A2175_02665</name>
</gene>
<name>A0A1G2E0E6_9BACT</name>
<sequence length="131" mass="14990">MPTICVFLEEKVKELEGFREEKNPAGPINYYLGKRELYRNGKQFHIDVSSFKDPILAVVKDIVEKVAIHDWLLVPAEQVCGNYSHESATAIIETRPYEGKEVPLCRISGNTLEDVKELYNKLQKGEIKPKN</sequence>
<dbReference type="STRING" id="1801663.A2175_02665"/>
<comment type="caution">
    <text evidence="1">The sequence shown here is derived from an EMBL/GenBank/DDBJ whole genome shotgun (WGS) entry which is preliminary data.</text>
</comment>
<proteinExistence type="predicted"/>